<protein>
    <submittedName>
        <fullName evidence="1">Uncharacterized protein</fullName>
    </submittedName>
</protein>
<proteinExistence type="predicted"/>
<dbReference type="AlphaFoldDB" id="S4GT24"/>
<comment type="caution">
    <text evidence="1">The sequence shown here is derived from an EMBL/GenBank/DDBJ whole genome shotgun (WGS) entry which is preliminary data.</text>
</comment>
<dbReference type="Proteomes" id="UP000014521">
    <property type="component" value="Unassembled WGS sequence"/>
</dbReference>
<evidence type="ECO:0000313" key="1">
    <source>
        <dbReference type="EMBL" id="EPI45074.1"/>
    </source>
</evidence>
<dbReference type="HOGENOM" id="CLU_3025774_0_0_11"/>
<dbReference type="EMBL" id="ATJJ01000170">
    <property type="protein sequence ID" value="EPI45074.1"/>
    <property type="molecule type" value="Genomic_DNA"/>
</dbReference>
<gene>
    <name evidence="1" type="ORF">HMPREF1581_01555</name>
</gene>
<organism evidence="1 2">
    <name type="scientific">Gardnerella vaginalis JCP8108</name>
    <dbReference type="NCBI Taxonomy" id="1261066"/>
    <lineage>
        <taxon>Bacteria</taxon>
        <taxon>Bacillati</taxon>
        <taxon>Actinomycetota</taxon>
        <taxon>Actinomycetes</taxon>
        <taxon>Bifidobacteriales</taxon>
        <taxon>Bifidobacteriaceae</taxon>
        <taxon>Gardnerella</taxon>
    </lineage>
</organism>
<accession>S4GT24</accession>
<sequence length="52" mass="6385">MHFVCIFRAFTTQSTQTLTQYALHIQQNQQNQTLRNISIYSYIYHFTYFLFN</sequence>
<name>S4GT24_GARVA</name>
<evidence type="ECO:0000313" key="2">
    <source>
        <dbReference type="Proteomes" id="UP000014521"/>
    </source>
</evidence>
<reference evidence="1 2" key="1">
    <citation type="submission" date="2013-06" db="EMBL/GenBank/DDBJ databases">
        <authorList>
            <person name="Weinstock G."/>
            <person name="Sodergren E."/>
            <person name="Lobos E.A."/>
            <person name="Fulton L."/>
            <person name="Fulton R."/>
            <person name="Courtney L."/>
            <person name="Fronick C."/>
            <person name="O'Laughlin M."/>
            <person name="Godfrey J."/>
            <person name="Wilson R.M."/>
            <person name="Miner T."/>
            <person name="Farmer C."/>
            <person name="Delehaunty K."/>
            <person name="Cordes M."/>
            <person name="Minx P."/>
            <person name="Tomlinson C."/>
            <person name="Chen J."/>
            <person name="Wollam A."/>
            <person name="Pepin K.H."/>
            <person name="Bhonagiri V."/>
            <person name="Zhang X."/>
            <person name="Warren W."/>
            <person name="Mitreva M."/>
            <person name="Mardis E.R."/>
            <person name="Wilson R.K."/>
        </authorList>
    </citation>
    <scope>NUCLEOTIDE SEQUENCE [LARGE SCALE GENOMIC DNA]</scope>
    <source>
        <strain evidence="1 2">JCP8108</strain>
    </source>
</reference>